<evidence type="ECO:0000256" key="4">
    <source>
        <dbReference type="ARBA" id="ARBA00023002"/>
    </source>
</evidence>
<evidence type="ECO:0000256" key="3">
    <source>
        <dbReference type="ARBA" id="ARBA00022723"/>
    </source>
</evidence>
<dbReference type="PROSITE" id="PS51257">
    <property type="entry name" value="PROKAR_LIPOPROTEIN"/>
    <property type="match status" value="1"/>
</dbReference>
<dbReference type="InterPro" id="IPR036909">
    <property type="entry name" value="Cyt_c-like_dom_sf"/>
</dbReference>
<dbReference type="PANTHER" id="PTHR30600">
    <property type="entry name" value="CYTOCHROME C PEROXIDASE-RELATED"/>
    <property type="match status" value="1"/>
</dbReference>
<keyword evidence="5 6" id="KW-0408">Iron</keyword>
<feature type="domain" description="Cytochrome c" evidence="7">
    <location>
        <begin position="277"/>
        <end position="415"/>
    </location>
</feature>
<dbReference type="Proteomes" id="UP000029736">
    <property type="component" value="Unassembled WGS sequence"/>
</dbReference>
<keyword evidence="4" id="KW-0560">Oxidoreductase</keyword>
<evidence type="ECO:0000259" key="7">
    <source>
        <dbReference type="PROSITE" id="PS51007"/>
    </source>
</evidence>
<accession>A0A098RZ25</accession>
<dbReference type="GO" id="GO:0020037">
    <property type="term" value="F:heme binding"/>
    <property type="evidence" value="ECO:0007669"/>
    <property type="project" value="InterPro"/>
</dbReference>
<comment type="subcellular location">
    <subcellularLocation>
        <location evidence="1">Cell envelope</location>
    </subcellularLocation>
</comment>
<dbReference type="STRING" id="1524460.IX84_28080"/>
<proteinExistence type="predicted"/>
<comment type="caution">
    <text evidence="8">The sequence shown here is derived from an EMBL/GenBank/DDBJ whole genome shotgun (WGS) entry which is preliminary data.</text>
</comment>
<dbReference type="InterPro" id="IPR009056">
    <property type="entry name" value="Cyt_c-like_dom"/>
</dbReference>
<gene>
    <name evidence="8" type="ORF">IX84_28080</name>
</gene>
<dbReference type="GO" id="GO:0046872">
    <property type="term" value="F:metal ion binding"/>
    <property type="evidence" value="ECO:0007669"/>
    <property type="project" value="UniProtKB-KW"/>
</dbReference>
<dbReference type="InterPro" id="IPR051395">
    <property type="entry name" value="Cytochrome_c_Peroxidase/MauG"/>
</dbReference>
<keyword evidence="9" id="KW-1185">Reference proteome</keyword>
<dbReference type="OrthoDB" id="9805202at2"/>
<dbReference type="EMBL" id="JPOS01000090">
    <property type="protein sequence ID" value="KGE85359.1"/>
    <property type="molecule type" value="Genomic_DNA"/>
</dbReference>
<dbReference type="PROSITE" id="PS51007">
    <property type="entry name" value="CYTC"/>
    <property type="match status" value="1"/>
</dbReference>
<dbReference type="AlphaFoldDB" id="A0A098RZ25"/>
<dbReference type="GO" id="GO:0004130">
    <property type="term" value="F:cytochrome-c peroxidase activity"/>
    <property type="evidence" value="ECO:0007669"/>
    <property type="project" value="TreeGrafter"/>
</dbReference>
<evidence type="ECO:0000256" key="6">
    <source>
        <dbReference type="PROSITE-ProRule" id="PRU00433"/>
    </source>
</evidence>
<evidence type="ECO:0000256" key="1">
    <source>
        <dbReference type="ARBA" id="ARBA00004196"/>
    </source>
</evidence>
<dbReference type="GO" id="GO:0030313">
    <property type="term" value="C:cell envelope"/>
    <property type="evidence" value="ECO:0007669"/>
    <property type="project" value="UniProtKB-SubCell"/>
</dbReference>
<dbReference type="Gene3D" id="1.10.760.10">
    <property type="entry name" value="Cytochrome c-like domain"/>
    <property type="match status" value="2"/>
</dbReference>
<organism evidence="8 9">
    <name type="scientific">Phaeodactylibacter xiamenensis</name>
    <dbReference type="NCBI Taxonomy" id="1524460"/>
    <lineage>
        <taxon>Bacteria</taxon>
        <taxon>Pseudomonadati</taxon>
        <taxon>Bacteroidota</taxon>
        <taxon>Saprospiria</taxon>
        <taxon>Saprospirales</taxon>
        <taxon>Haliscomenobacteraceae</taxon>
        <taxon>Phaeodactylibacter</taxon>
    </lineage>
</organism>
<evidence type="ECO:0000313" key="8">
    <source>
        <dbReference type="EMBL" id="KGE85359.1"/>
    </source>
</evidence>
<name>A0A098RZ25_9BACT</name>
<keyword evidence="3 6" id="KW-0479">Metal-binding</keyword>
<evidence type="ECO:0000256" key="2">
    <source>
        <dbReference type="ARBA" id="ARBA00022617"/>
    </source>
</evidence>
<dbReference type="InterPro" id="IPR004852">
    <property type="entry name" value="Di-haem_cyt_c_peroxidsae"/>
</dbReference>
<sequence>MKAQSRQTLAILVFAVLAFFVGCTSEQLPNPLDTRLERRLVELSPDGSLDYFRLPNSETELGAVPAGVGNPLTREKIELGRMLFFETGLAADAMHEGGKGTYSCGSCHVPSAGFMPGAKQGIADGGVGFGQNGESRGKLIDYAEEELDVQGARPLSVLNTAFVTNSTWSGKFGANHVNRGTEHAWVGDAEVNERGLDGLEAQIIEGLALHRMRVTIGWLDTLGYLPMYDAAFADFPEGDRYSPLTTSFALSAYLRSLTTTEAPFQRWVRGEENAMSDQEKAGAMVFFTKAGCYRCHKGAALSSNEFHALGVRDLWESGAFATGPNDIRNFGRGGFTGFEEDFYKFKVPQLYNMKNSPFYFHGSSRHSLRSVVEYFNEGVPENDRVPEAQISPYFHPLNLTEQEMADLVEFLEHGLYDPNLDRFVPEAVLSGNCFPNNDPLSQEQLGCN</sequence>
<dbReference type="SUPFAM" id="SSF46626">
    <property type="entry name" value="Cytochrome c"/>
    <property type="match status" value="2"/>
</dbReference>
<protein>
    <recommendedName>
        <fullName evidence="7">Cytochrome c domain-containing protein</fullName>
    </recommendedName>
</protein>
<dbReference type="Pfam" id="PF03150">
    <property type="entry name" value="CCP_MauG"/>
    <property type="match status" value="1"/>
</dbReference>
<keyword evidence="2 6" id="KW-0349">Heme</keyword>
<reference evidence="8 9" key="1">
    <citation type="journal article" date="2014" name="Int. J. Syst. Evol. Microbiol.">
        <title>Phaeodactylibacter xiamenensis gen. nov., sp. nov., a member of the family Saprospiraceae isolated from the marine alga Phaeodactylum tricornutum.</title>
        <authorList>
            <person name="Chen Z.Jr."/>
            <person name="Lei X."/>
            <person name="Lai Q."/>
            <person name="Li Y."/>
            <person name="Zhang B."/>
            <person name="Zhang J."/>
            <person name="Zhang H."/>
            <person name="Yang L."/>
            <person name="Zheng W."/>
            <person name="Tian Y."/>
            <person name="Yu Z."/>
            <person name="Xu H.Jr."/>
            <person name="Zheng T."/>
        </authorList>
    </citation>
    <scope>NUCLEOTIDE SEQUENCE [LARGE SCALE GENOMIC DNA]</scope>
    <source>
        <strain evidence="8 9">KD52</strain>
    </source>
</reference>
<dbReference type="GO" id="GO:0009055">
    <property type="term" value="F:electron transfer activity"/>
    <property type="evidence" value="ECO:0007669"/>
    <property type="project" value="InterPro"/>
</dbReference>
<evidence type="ECO:0000313" key="9">
    <source>
        <dbReference type="Proteomes" id="UP000029736"/>
    </source>
</evidence>
<evidence type="ECO:0000256" key="5">
    <source>
        <dbReference type="ARBA" id="ARBA00023004"/>
    </source>
</evidence>